<organism evidence="8 9">
    <name type="scientific">Edaphobacter dinghuensis</name>
    <dbReference type="NCBI Taxonomy" id="1560005"/>
    <lineage>
        <taxon>Bacteria</taxon>
        <taxon>Pseudomonadati</taxon>
        <taxon>Acidobacteriota</taxon>
        <taxon>Terriglobia</taxon>
        <taxon>Terriglobales</taxon>
        <taxon>Acidobacteriaceae</taxon>
        <taxon>Edaphobacter</taxon>
    </lineage>
</organism>
<evidence type="ECO:0000259" key="7">
    <source>
        <dbReference type="Pfam" id="PF00884"/>
    </source>
</evidence>
<dbReference type="PROSITE" id="PS00149">
    <property type="entry name" value="SULFATASE_2"/>
    <property type="match status" value="1"/>
</dbReference>
<evidence type="ECO:0000256" key="1">
    <source>
        <dbReference type="ARBA" id="ARBA00008779"/>
    </source>
</evidence>
<evidence type="ECO:0000256" key="4">
    <source>
        <dbReference type="ARBA" id="ARBA00022837"/>
    </source>
</evidence>
<dbReference type="InterPro" id="IPR000917">
    <property type="entry name" value="Sulfatase_N"/>
</dbReference>
<feature type="signal peptide" evidence="6">
    <location>
        <begin position="1"/>
        <end position="23"/>
    </location>
</feature>
<dbReference type="Proteomes" id="UP000647241">
    <property type="component" value="Unassembled WGS sequence"/>
</dbReference>
<keyword evidence="2" id="KW-0479">Metal-binding</keyword>
<keyword evidence="4" id="KW-0106">Calcium</keyword>
<dbReference type="AlphaFoldDB" id="A0A917LZG8"/>
<protein>
    <submittedName>
        <fullName evidence="8">Arylsulfatase</fullName>
    </submittedName>
</protein>
<dbReference type="InterPro" id="IPR017850">
    <property type="entry name" value="Alkaline_phosphatase_core_sf"/>
</dbReference>
<dbReference type="PANTHER" id="PTHR42693">
    <property type="entry name" value="ARYLSULFATASE FAMILY MEMBER"/>
    <property type="match status" value="1"/>
</dbReference>
<dbReference type="RefSeq" id="WP_188552707.1">
    <property type="nucleotide sequence ID" value="NZ_BMGT01000001.1"/>
</dbReference>
<dbReference type="Gene3D" id="3.30.1120.10">
    <property type="match status" value="1"/>
</dbReference>
<evidence type="ECO:0000313" key="9">
    <source>
        <dbReference type="Proteomes" id="UP000647241"/>
    </source>
</evidence>
<dbReference type="InterPro" id="IPR024607">
    <property type="entry name" value="Sulfatase_CS"/>
</dbReference>
<keyword evidence="9" id="KW-1185">Reference proteome</keyword>
<keyword evidence="6" id="KW-0732">Signal</keyword>
<feature type="region of interest" description="Disordered" evidence="5">
    <location>
        <begin position="468"/>
        <end position="500"/>
    </location>
</feature>
<reference evidence="8" key="1">
    <citation type="journal article" date="2014" name="Int. J. Syst. Evol. Microbiol.">
        <title>Complete genome sequence of Corynebacterium casei LMG S-19264T (=DSM 44701T), isolated from a smear-ripened cheese.</title>
        <authorList>
            <consortium name="US DOE Joint Genome Institute (JGI-PGF)"/>
            <person name="Walter F."/>
            <person name="Albersmeier A."/>
            <person name="Kalinowski J."/>
            <person name="Ruckert C."/>
        </authorList>
    </citation>
    <scope>NUCLEOTIDE SEQUENCE</scope>
    <source>
        <strain evidence="8">CGMCC 1.12997</strain>
    </source>
</reference>
<dbReference type="GO" id="GO:0046872">
    <property type="term" value="F:metal ion binding"/>
    <property type="evidence" value="ECO:0007669"/>
    <property type="project" value="UniProtKB-KW"/>
</dbReference>
<dbReference type="InterPro" id="IPR006311">
    <property type="entry name" value="TAT_signal"/>
</dbReference>
<proteinExistence type="inferred from homology"/>
<accession>A0A917LZG8</accession>
<dbReference type="PANTHER" id="PTHR42693:SF33">
    <property type="entry name" value="ARYLSULFATASE"/>
    <property type="match status" value="1"/>
</dbReference>
<evidence type="ECO:0000313" key="8">
    <source>
        <dbReference type="EMBL" id="GGG67484.1"/>
    </source>
</evidence>
<keyword evidence="3" id="KW-0378">Hydrolase</keyword>
<evidence type="ECO:0000256" key="6">
    <source>
        <dbReference type="SAM" id="SignalP"/>
    </source>
</evidence>
<name>A0A917LZG8_9BACT</name>
<reference evidence="8" key="2">
    <citation type="submission" date="2020-09" db="EMBL/GenBank/DDBJ databases">
        <authorList>
            <person name="Sun Q."/>
            <person name="Zhou Y."/>
        </authorList>
    </citation>
    <scope>NUCLEOTIDE SEQUENCE</scope>
    <source>
        <strain evidence="8">CGMCC 1.12997</strain>
    </source>
</reference>
<feature type="chain" id="PRO_5037355974" evidence="6">
    <location>
        <begin position="24"/>
        <end position="500"/>
    </location>
</feature>
<gene>
    <name evidence="8" type="primary">arsA</name>
    <name evidence="8" type="ORF">GCM10011585_06720</name>
</gene>
<evidence type="ECO:0000256" key="3">
    <source>
        <dbReference type="ARBA" id="ARBA00022801"/>
    </source>
</evidence>
<comment type="similarity">
    <text evidence="1">Belongs to the sulfatase family.</text>
</comment>
<dbReference type="EMBL" id="BMGT01000001">
    <property type="protein sequence ID" value="GGG67484.1"/>
    <property type="molecule type" value="Genomic_DNA"/>
</dbReference>
<dbReference type="PROSITE" id="PS51318">
    <property type="entry name" value="TAT"/>
    <property type="match status" value="1"/>
</dbReference>
<evidence type="ECO:0000256" key="5">
    <source>
        <dbReference type="SAM" id="MobiDB-lite"/>
    </source>
</evidence>
<feature type="domain" description="Sulfatase N-terminal" evidence="7">
    <location>
        <begin position="42"/>
        <end position="336"/>
    </location>
</feature>
<feature type="compositionally biased region" description="Pro residues" evidence="5">
    <location>
        <begin position="478"/>
        <end position="492"/>
    </location>
</feature>
<dbReference type="SUPFAM" id="SSF53649">
    <property type="entry name" value="Alkaline phosphatase-like"/>
    <property type="match status" value="1"/>
</dbReference>
<dbReference type="GO" id="GO:0004065">
    <property type="term" value="F:arylsulfatase activity"/>
    <property type="evidence" value="ECO:0007669"/>
    <property type="project" value="TreeGrafter"/>
</dbReference>
<dbReference type="Gene3D" id="3.40.720.10">
    <property type="entry name" value="Alkaline Phosphatase, subunit A"/>
    <property type="match status" value="1"/>
</dbReference>
<dbReference type="Pfam" id="PF00884">
    <property type="entry name" value="Sulfatase"/>
    <property type="match status" value="1"/>
</dbReference>
<dbReference type="InterPro" id="IPR050738">
    <property type="entry name" value="Sulfatase"/>
</dbReference>
<sequence>MDRRKFIALMSSGVAAAPVASFAAPASEAAADMKTGAPRRRPNVIFMICDDLGYGDPGCYGSKLPTPNLDSMAAHGLRFTHFNAGHPICSASRSAVMTGRYGQRTGTTGAFGPYTPGAKAEGTALDETFLSNLFHDGGYRTKAIGKWHLGQAMEYLPTSRGFDSFYGVPYSDDMNPLPLMRDTEILEQNTDRDLLTPRYTEEAVKFIGEQNGEHPFFLYLAFSYPHDPARASERFRGKTGFGDFGDAVAEIDWSVGEVVRAVEEKGLGGDTLICFTSDHGPWYQGSPGLLRGRKASTFEGGFRVPFLAIWPGVIASGKVVETWCSNLDVLPTMASLCKLKLPQKPLDGVDMSKVLLGHEGELKRRPLIYFSAMGNGGNDVHCIRKESWKLRVAQGVKGEIYINDRTTGARGSAWLQHPELYDLSRDPAESCDVAKVHPELVAELMQELEAQMPSFPPHVVEAYAKLKENKGDITTPPGASPRPFGAPVPPWAWEPENLRP</sequence>
<evidence type="ECO:0000256" key="2">
    <source>
        <dbReference type="ARBA" id="ARBA00022723"/>
    </source>
</evidence>
<comment type="caution">
    <text evidence="8">The sequence shown here is derived from an EMBL/GenBank/DDBJ whole genome shotgun (WGS) entry which is preliminary data.</text>
</comment>